<reference evidence="12" key="1">
    <citation type="submission" date="2022-11" db="UniProtKB">
        <authorList>
            <consortium name="WormBaseParasite"/>
        </authorList>
    </citation>
    <scope>IDENTIFICATION</scope>
</reference>
<dbReference type="AlphaFoldDB" id="A0A915K328"/>
<feature type="region of interest" description="Disordered" evidence="9">
    <location>
        <begin position="293"/>
        <end position="316"/>
    </location>
</feature>
<dbReference type="GO" id="GO:0005516">
    <property type="term" value="F:calmodulin binding"/>
    <property type="evidence" value="ECO:0007669"/>
    <property type="project" value="UniProtKB-KW"/>
</dbReference>
<name>A0A915K328_ROMCU</name>
<dbReference type="InterPro" id="IPR013258">
    <property type="entry name" value="Striatin_N"/>
</dbReference>
<evidence type="ECO:0000256" key="9">
    <source>
        <dbReference type="SAM" id="MobiDB-lite"/>
    </source>
</evidence>
<keyword evidence="6" id="KW-0112">Calmodulin-binding</keyword>
<evidence type="ECO:0000259" key="10">
    <source>
        <dbReference type="Pfam" id="PF08232"/>
    </source>
</evidence>
<comment type="similarity">
    <text evidence="2">Belongs to the WD repeat striatin family.</text>
</comment>
<evidence type="ECO:0000256" key="5">
    <source>
        <dbReference type="ARBA" id="ARBA00022737"/>
    </source>
</evidence>
<keyword evidence="7 8" id="KW-0175">Coiled coil</keyword>
<accession>A0A915K328</accession>
<keyword evidence="11" id="KW-1185">Reference proteome</keyword>
<comment type="subcellular location">
    <subcellularLocation>
        <location evidence="1">Cytoplasm</location>
    </subcellularLocation>
</comment>
<evidence type="ECO:0000256" key="7">
    <source>
        <dbReference type="ARBA" id="ARBA00023054"/>
    </source>
</evidence>
<dbReference type="PANTHER" id="PTHR15653">
    <property type="entry name" value="STRIATIN"/>
    <property type="match status" value="1"/>
</dbReference>
<protein>
    <submittedName>
        <fullName evidence="12">Striatin N-terminal domain-containing protein</fullName>
    </submittedName>
</protein>
<dbReference type="Proteomes" id="UP000887565">
    <property type="component" value="Unplaced"/>
</dbReference>
<feature type="region of interest" description="Disordered" evidence="9">
    <location>
        <begin position="404"/>
        <end position="435"/>
    </location>
</feature>
<dbReference type="InterPro" id="IPR051488">
    <property type="entry name" value="WD_repeat_striatin"/>
</dbReference>
<dbReference type="GO" id="GO:0005737">
    <property type="term" value="C:cytoplasm"/>
    <property type="evidence" value="ECO:0007669"/>
    <property type="project" value="UniProtKB-SubCell"/>
</dbReference>
<feature type="compositionally biased region" description="Low complexity" evidence="9">
    <location>
        <begin position="425"/>
        <end position="435"/>
    </location>
</feature>
<keyword evidence="4" id="KW-0597">Phosphoprotein</keyword>
<evidence type="ECO:0000313" key="11">
    <source>
        <dbReference type="Proteomes" id="UP000887565"/>
    </source>
</evidence>
<proteinExistence type="inferred from homology"/>
<evidence type="ECO:0000256" key="8">
    <source>
        <dbReference type="SAM" id="Coils"/>
    </source>
</evidence>
<evidence type="ECO:0000256" key="2">
    <source>
        <dbReference type="ARBA" id="ARBA00009616"/>
    </source>
</evidence>
<sequence length="504" mass="56001">MPTGSLVKSTGGLSITHPTTTCITVGDRCETVDVIRVRRMVKLGMDDNMSTNSNDIGTDNLVDGMRNGNGGEDKVPKVQYTIPGVLHYVQHEWAKFEMERSQWEVERAELQARIAFLQGERKGQENLKNDLVRRIKMLEYALKQERLKNHRLLHGSSADVDLTDQAVTDETNSVMQLPSDTDAITTQPNSNTYWREGRQLLRKYLEEIGFTDTILDVRSYRVRSLLGLKSDGSESNINGRQLLRDSSGNIIEARQLRDVVTSEHPVLSSMNFGGNVNNQILANKTPSSKLIADHDSDNEEDITTAVNKPARKSSTKQDYCAEEEEALAEFQFLTCNDALRLTSATNASKKELHPSSGEEWGVDYSALNKKKEMYQKEAMTKKGASHSRLPRAELQAMITALNEDQQSPISKQQSGGQQQNFDNKTPPANTTTTTINPLNAAVNRNALYYPGSEVKSSTDRLTLGELSALSGVDEADPVTHSVNHGTAKGVRKKLPLIYSHHNLT</sequence>
<keyword evidence="5" id="KW-0677">Repeat</keyword>
<dbReference type="Gene3D" id="1.20.5.300">
    <property type="match status" value="1"/>
</dbReference>
<keyword evidence="3" id="KW-0963">Cytoplasm</keyword>
<feature type="coiled-coil region" evidence="8">
    <location>
        <begin position="100"/>
        <end position="127"/>
    </location>
</feature>
<organism evidence="11 12">
    <name type="scientific">Romanomermis culicivorax</name>
    <name type="common">Nematode worm</name>
    <dbReference type="NCBI Taxonomy" id="13658"/>
    <lineage>
        <taxon>Eukaryota</taxon>
        <taxon>Metazoa</taxon>
        <taxon>Ecdysozoa</taxon>
        <taxon>Nematoda</taxon>
        <taxon>Enoplea</taxon>
        <taxon>Dorylaimia</taxon>
        <taxon>Mermithida</taxon>
        <taxon>Mermithoidea</taxon>
        <taxon>Mermithidae</taxon>
        <taxon>Romanomermis</taxon>
    </lineage>
</organism>
<evidence type="ECO:0000256" key="3">
    <source>
        <dbReference type="ARBA" id="ARBA00022490"/>
    </source>
</evidence>
<evidence type="ECO:0000256" key="6">
    <source>
        <dbReference type="ARBA" id="ARBA00022860"/>
    </source>
</evidence>
<feature type="domain" description="Striatin N-terminal" evidence="10">
    <location>
        <begin position="81"/>
        <end position="215"/>
    </location>
</feature>
<dbReference type="WBParaSite" id="nRc.2.0.1.t33106-RA">
    <property type="protein sequence ID" value="nRc.2.0.1.t33106-RA"/>
    <property type="gene ID" value="nRc.2.0.1.g33106"/>
</dbReference>
<feature type="compositionally biased region" description="Polar residues" evidence="9">
    <location>
        <begin position="404"/>
        <end position="423"/>
    </location>
</feature>
<dbReference type="Pfam" id="PF08232">
    <property type="entry name" value="Striatin"/>
    <property type="match status" value="1"/>
</dbReference>
<evidence type="ECO:0000313" key="12">
    <source>
        <dbReference type="WBParaSite" id="nRc.2.0.1.t33106-RA"/>
    </source>
</evidence>
<dbReference type="FunFam" id="1.20.5.300:FF:000001">
    <property type="entry name" value="striatin isoform X1"/>
    <property type="match status" value="1"/>
</dbReference>
<evidence type="ECO:0000256" key="4">
    <source>
        <dbReference type="ARBA" id="ARBA00022553"/>
    </source>
</evidence>
<evidence type="ECO:0000256" key="1">
    <source>
        <dbReference type="ARBA" id="ARBA00004496"/>
    </source>
</evidence>
<dbReference type="PANTHER" id="PTHR15653:SF0">
    <property type="entry name" value="CONNECTOR OF KINASE TO AP-1, ISOFORM E"/>
    <property type="match status" value="1"/>
</dbReference>